<evidence type="ECO:0000256" key="1">
    <source>
        <dbReference type="SAM" id="Phobius"/>
    </source>
</evidence>
<feature type="transmembrane region" description="Helical" evidence="1">
    <location>
        <begin position="122"/>
        <end position="140"/>
    </location>
</feature>
<gene>
    <name evidence="2" type="ORF">SPHA_9096</name>
</gene>
<keyword evidence="1" id="KW-0472">Membrane</keyword>
<accession>A0A812B3B3</accession>
<proteinExistence type="predicted"/>
<keyword evidence="1" id="KW-1133">Transmembrane helix</keyword>
<keyword evidence="3" id="KW-1185">Reference proteome</keyword>
<organism evidence="2 3">
    <name type="scientific">Acanthosepion pharaonis</name>
    <name type="common">Pharaoh cuttlefish</name>
    <name type="synonym">Sepia pharaonis</name>
    <dbReference type="NCBI Taxonomy" id="158019"/>
    <lineage>
        <taxon>Eukaryota</taxon>
        <taxon>Metazoa</taxon>
        <taxon>Spiralia</taxon>
        <taxon>Lophotrochozoa</taxon>
        <taxon>Mollusca</taxon>
        <taxon>Cephalopoda</taxon>
        <taxon>Coleoidea</taxon>
        <taxon>Decapodiformes</taxon>
        <taxon>Sepiida</taxon>
        <taxon>Sepiina</taxon>
        <taxon>Sepiidae</taxon>
        <taxon>Acanthosepion</taxon>
    </lineage>
</organism>
<sequence length="311" mass="34628">MSCLKSIPPPFLFFLFLFFHSLSPLFMPFYQTPLILSLVFFIHLLSLSLYIFFLFPTLSDSPFLIPAFLLQIISQSLLCPELSLCQTLSLSLSSFSSSPESLFLYLSPPTSKLSSSHSRSSSSLDSAFLSLSFFLFPVHLSFSFQLISFSFLTHFILCTFLFTPPPLLKKSFSFLFVFIDLSFLSPLPTNQSTLEVFLLIPFLVGPSSAPPTLGTRANSSPQAKKFLMSDTVAEDGKRKCGCCPAYLSIALLLNYSPISETFSYLKLTSSLPNSSKPEPTCAHPQTPRRLPKIGNDITPFPTHIQGLFFLP</sequence>
<dbReference type="AlphaFoldDB" id="A0A812B3B3"/>
<feature type="transmembrane region" description="Helical" evidence="1">
    <location>
        <begin position="146"/>
        <end position="163"/>
    </location>
</feature>
<name>A0A812B3B3_ACAPH</name>
<keyword evidence="1" id="KW-0812">Transmembrane</keyword>
<evidence type="ECO:0000313" key="2">
    <source>
        <dbReference type="EMBL" id="CAE1166919.1"/>
    </source>
</evidence>
<feature type="transmembrane region" description="Helical" evidence="1">
    <location>
        <begin position="34"/>
        <end position="55"/>
    </location>
</feature>
<reference evidence="2" key="1">
    <citation type="submission" date="2021-01" db="EMBL/GenBank/DDBJ databases">
        <authorList>
            <person name="Li R."/>
            <person name="Bekaert M."/>
        </authorList>
    </citation>
    <scope>NUCLEOTIDE SEQUENCE</scope>
    <source>
        <strain evidence="2">Farmed</strain>
    </source>
</reference>
<protein>
    <submittedName>
        <fullName evidence="2">Uncharacterized protein</fullName>
    </submittedName>
</protein>
<dbReference type="Proteomes" id="UP000597762">
    <property type="component" value="Unassembled WGS sequence"/>
</dbReference>
<evidence type="ECO:0000313" key="3">
    <source>
        <dbReference type="Proteomes" id="UP000597762"/>
    </source>
</evidence>
<comment type="caution">
    <text evidence="2">The sequence shown here is derived from an EMBL/GenBank/DDBJ whole genome shotgun (WGS) entry which is preliminary data.</text>
</comment>
<dbReference type="EMBL" id="CAHIKZ030000292">
    <property type="protein sequence ID" value="CAE1166919.1"/>
    <property type="molecule type" value="Genomic_DNA"/>
</dbReference>